<evidence type="ECO:0000256" key="14">
    <source>
        <dbReference type="SAM" id="MobiDB-lite"/>
    </source>
</evidence>
<feature type="compositionally biased region" description="Basic residues" evidence="14">
    <location>
        <begin position="233"/>
        <end position="248"/>
    </location>
</feature>
<evidence type="ECO:0000256" key="3">
    <source>
        <dbReference type="ARBA" id="ARBA00022448"/>
    </source>
</evidence>
<dbReference type="GO" id="GO:0005272">
    <property type="term" value="F:sodium channel activity"/>
    <property type="evidence" value="ECO:0007669"/>
    <property type="project" value="UniProtKB-KW"/>
</dbReference>
<evidence type="ECO:0000256" key="4">
    <source>
        <dbReference type="ARBA" id="ARBA00022461"/>
    </source>
</evidence>
<keyword evidence="4 12" id="KW-0894">Sodium channel</keyword>
<feature type="transmembrane region" description="Helical" evidence="15">
    <location>
        <begin position="53"/>
        <end position="79"/>
    </location>
</feature>
<evidence type="ECO:0000256" key="11">
    <source>
        <dbReference type="ARBA" id="ARBA00023303"/>
    </source>
</evidence>
<proteinExistence type="inferred from homology"/>
<evidence type="ECO:0000256" key="13">
    <source>
        <dbReference type="RuleBase" id="RU003857"/>
    </source>
</evidence>
<evidence type="ECO:0000256" key="2">
    <source>
        <dbReference type="ARBA" id="ARBA00007193"/>
    </source>
</evidence>
<feature type="transmembrane region" description="Helical" evidence="15">
    <location>
        <begin position="184"/>
        <end position="204"/>
    </location>
</feature>
<accession>A0A9D4NTF2</accession>
<feature type="region of interest" description="Disordered" evidence="14">
    <location>
        <begin position="401"/>
        <end position="474"/>
    </location>
</feature>
<evidence type="ECO:0000256" key="9">
    <source>
        <dbReference type="ARBA" id="ARBA00023136"/>
    </source>
</evidence>
<evidence type="ECO:0000256" key="15">
    <source>
        <dbReference type="SAM" id="Phobius"/>
    </source>
</evidence>
<dbReference type="Pfam" id="PF07885">
    <property type="entry name" value="Ion_trans_2"/>
    <property type="match status" value="2"/>
</dbReference>
<dbReference type="Gene3D" id="1.10.287.770">
    <property type="entry name" value="YojJ-like"/>
    <property type="match status" value="1"/>
</dbReference>
<dbReference type="Gene3D" id="1.10.287.70">
    <property type="match status" value="2"/>
</dbReference>
<keyword evidence="7" id="KW-0915">Sodium</keyword>
<keyword evidence="6 15" id="KW-1133">Transmembrane helix</keyword>
<dbReference type="GO" id="GO:0015271">
    <property type="term" value="F:outward rectifier potassium channel activity"/>
    <property type="evidence" value="ECO:0007669"/>
    <property type="project" value="TreeGrafter"/>
</dbReference>
<evidence type="ECO:0000313" key="17">
    <source>
        <dbReference type="EMBL" id="KAH7638339.1"/>
    </source>
</evidence>
<dbReference type="PANTHER" id="PTHR11003">
    <property type="entry name" value="POTASSIUM CHANNEL, SUBFAMILY K"/>
    <property type="match status" value="1"/>
</dbReference>
<feature type="compositionally biased region" description="Polar residues" evidence="14">
    <location>
        <begin position="401"/>
        <end position="415"/>
    </location>
</feature>
<dbReference type="PRINTS" id="PR01333">
    <property type="entry name" value="2POREKCHANEL"/>
</dbReference>
<feature type="compositionally biased region" description="Polar residues" evidence="14">
    <location>
        <begin position="307"/>
        <end position="324"/>
    </location>
</feature>
<dbReference type="InterPro" id="IPR013099">
    <property type="entry name" value="K_chnl_dom"/>
</dbReference>
<feature type="compositionally biased region" description="Low complexity" evidence="14">
    <location>
        <begin position="436"/>
        <end position="459"/>
    </location>
</feature>
<dbReference type="Pfam" id="PF00858">
    <property type="entry name" value="ASC"/>
    <property type="match status" value="1"/>
</dbReference>
<evidence type="ECO:0000256" key="12">
    <source>
        <dbReference type="RuleBase" id="RU000679"/>
    </source>
</evidence>
<feature type="region of interest" description="Disordered" evidence="14">
    <location>
        <begin position="493"/>
        <end position="538"/>
    </location>
</feature>
<dbReference type="InterPro" id="IPR001873">
    <property type="entry name" value="ENaC"/>
</dbReference>
<keyword evidence="10 12" id="KW-0739">Sodium transport</keyword>
<keyword evidence="11 12" id="KW-0407">Ion channel</keyword>
<evidence type="ECO:0000259" key="16">
    <source>
        <dbReference type="Pfam" id="PF07885"/>
    </source>
</evidence>
<sequence length="1109" mass="126933">MVKRSTNRASAAGCGPIAAAGNSGVGSTTGSQRGAAASTTCGKCCYYFRQVVTFLFSHIGLCTLLLGYALVGAFTFQALESVHEKEQRIEMRKSRDLLIQKLSNLTNESIILRFDNWTRRAEDILIEFEKGFLHAVKYKGYDGYEELNKTNSQWSFSGALLYSIIVITTIGYGNVAPRTEWGKVVTILYAIIGIPLMLFCLSNIGHMMARSFKFIYWKCCCYLCVKPKKERRRRRQRQIQKHRRRRARQQQQQATIHETVMAMNPLLLSNGPNYLVGPQQSLLQQRISRSRSSQRSDGRQSEKCSMLRNQQPQESLAATETHNSLSNTLQLPERMMLSRSLSARYHNELRARKSRAGKLAQSSKLVPVRKTTVNMPPVICNQYASYSDERLDRAVLASNSMSKRPSVFRSSSMADSGTMARCRQQQQLNAQVRFGQKQQPTSLQSPQPSSSIRQSASSSNLMTSSYQQPTQQRSIPSSDMMMLMQMNHHMSTTTTTTFQPTGQLYSSHPRPSLLPMDISDPSEDKSHDGSHNDLDSDIDNENKEIQEKNIPITVCLALVISYICGGAWFFSTSEEWSFLDASYFCFITLSTIGFGDLVPGRTVLSTHEDGQMTLAICALYLLFGMALLAMSLNLVKEKVLETRLEPCPRRHHNLDTKRLTFRQNVHLARLHYLRQNNVWRLMFIGCCVPFFFITSNKVWIEYVTHKTVVNMEFLTPTLVNIPSITLCVRLKLNGFDENMDYFLDTDLNLHHQNHNGSLTINSLALSQVVEQCKLFSNTIIIVNESMPVFDCESIAPVVTSFQYGHKCFTYFSDIYGHLSRLPLDKRPFLEYDMFPSVQIILSPQLMRKKNGTKFSFVMDHIDKNRSNASSLFAMIHDNKNLPSMLENSIRFVLPDNSMAIFYGEKIEQLKPSPFDTNCFEGYDYTLDDKLVNWNGQLAPLPNGFRSSGECFVHCLSGHLNEECINYYSLLTDQWIRRWLQYNHTRMMPFCSLKHMACQHFGYWKQLDDCTRKCRPSCLRRWFTMTKVNSEPYNQTSITLFRSNEPSQLIEHVEATSLETFLGNIGGHLHVWLGISVVEIFNYIIRVIRLRQFSGILCCLYILFKRSRNP</sequence>
<feature type="domain" description="Potassium channel" evidence="16">
    <location>
        <begin position="150"/>
        <end position="209"/>
    </location>
</feature>
<keyword evidence="8 12" id="KW-0406">Ion transport</keyword>
<evidence type="ECO:0000256" key="6">
    <source>
        <dbReference type="ARBA" id="ARBA00022989"/>
    </source>
</evidence>
<feature type="domain" description="Potassium channel" evidence="16">
    <location>
        <begin position="558"/>
        <end position="638"/>
    </location>
</feature>
<dbReference type="GO" id="GO:0022841">
    <property type="term" value="F:potassium ion leak channel activity"/>
    <property type="evidence" value="ECO:0007669"/>
    <property type="project" value="TreeGrafter"/>
</dbReference>
<dbReference type="PANTHER" id="PTHR11003:SF334">
    <property type="entry name" value="FI03418P"/>
    <property type="match status" value="1"/>
</dbReference>
<evidence type="ECO:0000256" key="7">
    <source>
        <dbReference type="ARBA" id="ARBA00023053"/>
    </source>
</evidence>
<dbReference type="Proteomes" id="UP000828236">
    <property type="component" value="Unassembled WGS sequence"/>
</dbReference>
<comment type="subcellular location">
    <subcellularLocation>
        <location evidence="1">Membrane</location>
        <topology evidence="1">Multi-pass membrane protein</topology>
    </subcellularLocation>
</comment>
<feature type="compositionally biased region" description="Basic and acidic residues" evidence="14">
    <location>
        <begin position="522"/>
        <end position="538"/>
    </location>
</feature>
<feature type="transmembrane region" description="Helical" evidence="15">
    <location>
        <begin position="612"/>
        <end position="635"/>
    </location>
</feature>
<keyword evidence="5 12" id="KW-0812">Transmembrane</keyword>
<feature type="transmembrane region" description="Helical" evidence="15">
    <location>
        <begin position="550"/>
        <end position="570"/>
    </location>
</feature>
<dbReference type="SUPFAM" id="SSF81324">
    <property type="entry name" value="Voltage-gated potassium channels"/>
    <property type="match status" value="2"/>
</dbReference>
<feature type="region of interest" description="Disordered" evidence="14">
    <location>
        <begin position="285"/>
        <end position="324"/>
    </location>
</feature>
<dbReference type="InterPro" id="IPR003280">
    <property type="entry name" value="2pore_dom_K_chnl"/>
</dbReference>
<dbReference type="EMBL" id="SDOV01000008">
    <property type="protein sequence ID" value="KAH7638339.1"/>
    <property type="molecule type" value="Genomic_DNA"/>
</dbReference>
<dbReference type="AlphaFoldDB" id="A0A9D4NTF2"/>
<evidence type="ECO:0000256" key="5">
    <source>
        <dbReference type="ARBA" id="ARBA00022692"/>
    </source>
</evidence>
<feature type="region of interest" description="Disordered" evidence="14">
    <location>
        <begin position="233"/>
        <end position="253"/>
    </location>
</feature>
<feature type="transmembrane region" description="Helical" evidence="15">
    <location>
        <begin position="154"/>
        <end position="172"/>
    </location>
</feature>
<evidence type="ECO:0000256" key="8">
    <source>
        <dbReference type="ARBA" id="ARBA00023065"/>
    </source>
</evidence>
<gene>
    <name evidence="17" type="ORF">HUG17_9445</name>
</gene>
<dbReference type="GO" id="GO:0030322">
    <property type="term" value="P:stabilization of membrane potential"/>
    <property type="evidence" value="ECO:0007669"/>
    <property type="project" value="TreeGrafter"/>
</dbReference>
<feature type="transmembrane region" description="Helical" evidence="15">
    <location>
        <begin position="678"/>
        <end position="700"/>
    </location>
</feature>
<evidence type="ECO:0000256" key="10">
    <source>
        <dbReference type="ARBA" id="ARBA00023201"/>
    </source>
</evidence>
<reference evidence="17" key="1">
    <citation type="submission" date="2020-06" db="EMBL/GenBank/DDBJ databases">
        <authorList>
            <person name="Ji K."/>
            <person name="Li J."/>
        </authorList>
    </citation>
    <scope>NUCLEOTIDE SEQUENCE</scope>
    <source>
        <strain evidence="17">JKM2019</strain>
        <tissue evidence="17">Whole body</tissue>
    </source>
</reference>
<organism evidence="17">
    <name type="scientific">Dermatophagoides farinae</name>
    <name type="common">American house dust mite</name>
    <dbReference type="NCBI Taxonomy" id="6954"/>
    <lineage>
        <taxon>Eukaryota</taxon>
        <taxon>Metazoa</taxon>
        <taxon>Ecdysozoa</taxon>
        <taxon>Arthropoda</taxon>
        <taxon>Chelicerata</taxon>
        <taxon>Arachnida</taxon>
        <taxon>Acari</taxon>
        <taxon>Acariformes</taxon>
        <taxon>Sarcoptiformes</taxon>
        <taxon>Astigmata</taxon>
        <taxon>Psoroptidia</taxon>
        <taxon>Analgoidea</taxon>
        <taxon>Pyroglyphidae</taxon>
        <taxon>Dermatophagoidinae</taxon>
        <taxon>Dermatophagoides</taxon>
    </lineage>
</organism>
<keyword evidence="9 15" id="KW-0472">Membrane</keyword>
<name>A0A9D4NTF2_DERFA</name>
<keyword evidence="3 12" id="KW-0813">Transport</keyword>
<protein>
    <recommendedName>
        <fullName evidence="16">Potassium channel domain-containing protein</fullName>
    </recommendedName>
</protein>
<comment type="caution">
    <text evidence="17">The sequence shown here is derived from an EMBL/GenBank/DDBJ whole genome shotgun (WGS) entry which is preliminary data.</text>
</comment>
<reference evidence="17" key="2">
    <citation type="journal article" date="2021" name="World Allergy Organ. J.">
        <title>Chromosome-level assembly of Dermatophagoides farinae genome and transcriptome reveals two novel allergens Der f 37 and Der f 39.</title>
        <authorList>
            <person name="Chen J."/>
            <person name="Cai Z."/>
            <person name="Fan D."/>
            <person name="Hu J."/>
            <person name="Hou Y."/>
            <person name="He Y."/>
            <person name="Zhang Z."/>
            <person name="Zhao Z."/>
            <person name="Gao P."/>
            <person name="Hu W."/>
            <person name="Sun J."/>
            <person name="Li J."/>
            <person name="Ji K."/>
        </authorList>
    </citation>
    <scope>NUCLEOTIDE SEQUENCE</scope>
    <source>
        <strain evidence="17">JKM2019</strain>
    </source>
</reference>
<dbReference type="GO" id="GO:0005886">
    <property type="term" value="C:plasma membrane"/>
    <property type="evidence" value="ECO:0007669"/>
    <property type="project" value="TreeGrafter"/>
</dbReference>
<comment type="similarity">
    <text evidence="2 12">Belongs to the amiloride-sensitive sodium channel (TC 1.A.6) family.</text>
</comment>
<evidence type="ECO:0000256" key="1">
    <source>
        <dbReference type="ARBA" id="ARBA00004141"/>
    </source>
</evidence>
<feature type="compositionally biased region" description="Polar residues" evidence="14">
    <location>
        <begin position="460"/>
        <end position="474"/>
    </location>
</feature>
<comment type="similarity">
    <text evidence="13">Belongs to the two pore domain potassium channel (TC 1.A.1.8) family.</text>
</comment>